<feature type="signal peptide" evidence="1">
    <location>
        <begin position="1"/>
        <end position="19"/>
    </location>
</feature>
<evidence type="ECO:0000256" key="1">
    <source>
        <dbReference type="SAM" id="SignalP"/>
    </source>
</evidence>
<dbReference type="EMBL" id="OU015567">
    <property type="protein sequence ID" value="CAG5112297.1"/>
    <property type="molecule type" value="Genomic_DNA"/>
</dbReference>
<keyword evidence="1" id="KW-0732">Signal</keyword>
<evidence type="ECO:0000313" key="3">
    <source>
        <dbReference type="Proteomes" id="UP001158576"/>
    </source>
</evidence>
<reference evidence="2 3" key="1">
    <citation type="submission" date="2021-04" db="EMBL/GenBank/DDBJ databases">
        <authorList>
            <person name="Bliznina A."/>
        </authorList>
    </citation>
    <scope>NUCLEOTIDE SEQUENCE [LARGE SCALE GENOMIC DNA]</scope>
</reference>
<gene>
    <name evidence="2" type="ORF">OKIOD_LOCUS15290</name>
</gene>
<dbReference type="Proteomes" id="UP001158576">
    <property type="component" value="Chromosome 2"/>
</dbReference>
<feature type="chain" id="PRO_5045431965" evidence="1">
    <location>
        <begin position="20"/>
        <end position="69"/>
    </location>
</feature>
<accession>A0ABN7T842</accession>
<name>A0ABN7T842_OIKDI</name>
<sequence length="69" mass="7763">MNFFAIVSFWASMVSNVSSCQFPLPMAQRRLICRQCGLTTSSSPVQKRVIYQEACYSFKRGGCCSHGIF</sequence>
<evidence type="ECO:0000313" key="2">
    <source>
        <dbReference type="EMBL" id="CAG5112297.1"/>
    </source>
</evidence>
<protein>
    <submittedName>
        <fullName evidence="2">Oidioi.mRNA.OKI2018_I69.chr2.g6525.t1.cds</fullName>
    </submittedName>
</protein>
<keyword evidence="3" id="KW-1185">Reference proteome</keyword>
<proteinExistence type="predicted"/>
<organism evidence="2 3">
    <name type="scientific">Oikopleura dioica</name>
    <name type="common">Tunicate</name>
    <dbReference type="NCBI Taxonomy" id="34765"/>
    <lineage>
        <taxon>Eukaryota</taxon>
        <taxon>Metazoa</taxon>
        <taxon>Chordata</taxon>
        <taxon>Tunicata</taxon>
        <taxon>Appendicularia</taxon>
        <taxon>Copelata</taxon>
        <taxon>Oikopleuridae</taxon>
        <taxon>Oikopleura</taxon>
    </lineage>
</organism>